<name>A0A919W2N9_9ACTN</name>
<feature type="domain" description="Polynucleotide kinase PNKP phosphatase" evidence="1">
    <location>
        <begin position="4"/>
        <end position="138"/>
    </location>
</feature>
<gene>
    <name evidence="2" type="ORF">Ato02nite_014980</name>
</gene>
<organism evidence="2 3">
    <name type="scientific">Paractinoplanes toevensis</name>
    <dbReference type="NCBI Taxonomy" id="571911"/>
    <lineage>
        <taxon>Bacteria</taxon>
        <taxon>Bacillati</taxon>
        <taxon>Actinomycetota</taxon>
        <taxon>Actinomycetes</taxon>
        <taxon>Micromonosporales</taxon>
        <taxon>Micromonosporaceae</taxon>
        <taxon>Paractinoplanes</taxon>
    </lineage>
</organism>
<dbReference type="EMBL" id="BOQN01000018">
    <property type="protein sequence ID" value="GIM89705.1"/>
    <property type="molecule type" value="Genomic_DNA"/>
</dbReference>
<dbReference type="RefSeq" id="WP_213005669.1">
    <property type="nucleotide sequence ID" value="NZ_BOQN01000018.1"/>
</dbReference>
<protein>
    <recommendedName>
        <fullName evidence="1">Polynucleotide kinase PNKP phosphatase domain-containing protein</fullName>
    </recommendedName>
</protein>
<sequence length="138" mass="16188">MTSRAVLFDIDGTLALRTGDRSPYDWHRVGEDEPNPPVIELSRIVHAAGYRLILMSGRDEVCRQQTELWLDAQQVPFHELHMRPEKDNRKDSIVKEELYRKYVEGRRDVAFVVDDRNQVVRMWRELGLSCFQVAEGDF</sequence>
<dbReference type="InterPro" id="IPR056782">
    <property type="entry name" value="HAD_PNKP"/>
</dbReference>
<dbReference type="AlphaFoldDB" id="A0A919W2N9"/>
<dbReference type="Proteomes" id="UP000677082">
    <property type="component" value="Unassembled WGS sequence"/>
</dbReference>
<evidence type="ECO:0000313" key="3">
    <source>
        <dbReference type="Proteomes" id="UP000677082"/>
    </source>
</evidence>
<keyword evidence="3" id="KW-1185">Reference proteome</keyword>
<reference evidence="2 3" key="1">
    <citation type="submission" date="2021-03" db="EMBL/GenBank/DDBJ databases">
        <title>Whole genome shotgun sequence of Actinoplanes toevensis NBRC 105298.</title>
        <authorList>
            <person name="Komaki H."/>
            <person name="Tamura T."/>
        </authorList>
    </citation>
    <scope>NUCLEOTIDE SEQUENCE [LARGE SCALE GENOMIC DNA]</scope>
    <source>
        <strain evidence="2 3">NBRC 105298</strain>
    </source>
</reference>
<dbReference type="InterPro" id="IPR023214">
    <property type="entry name" value="HAD_sf"/>
</dbReference>
<dbReference type="Pfam" id="PF25109">
    <property type="entry name" value="HAD_PNKP"/>
    <property type="match status" value="1"/>
</dbReference>
<dbReference type="SUPFAM" id="SSF56784">
    <property type="entry name" value="HAD-like"/>
    <property type="match status" value="1"/>
</dbReference>
<evidence type="ECO:0000259" key="1">
    <source>
        <dbReference type="Pfam" id="PF25109"/>
    </source>
</evidence>
<proteinExistence type="predicted"/>
<dbReference type="Gene3D" id="3.40.50.1000">
    <property type="entry name" value="HAD superfamily/HAD-like"/>
    <property type="match status" value="1"/>
</dbReference>
<dbReference type="InterPro" id="IPR036412">
    <property type="entry name" value="HAD-like_sf"/>
</dbReference>
<evidence type="ECO:0000313" key="2">
    <source>
        <dbReference type="EMBL" id="GIM89705.1"/>
    </source>
</evidence>
<comment type="caution">
    <text evidence="2">The sequence shown here is derived from an EMBL/GenBank/DDBJ whole genome shotgun (WGS) entry which is preliminary data.</text>
</comment>
<accession>A0A919W2N9</accession>